<gene>
    <name evidence="2" type="ORF">OKA05_28005</name>
</gene>
<dbReference type="Proteomes" id="UP001320876">
    <property type="component" value="Unassembled WGS sequence"/>
</dbReference>
<name>A0ABT3GSB9_9BACT</name>
<organism evidence="2 3">
    <name type="scientific">Luteolibacter arcticus</name>
    <dbReference type="NCBI Taxonomy" id="1581411"/>
    <lineage>
        <taxon>Bacteria</taxon>
        <taxon>Pseudomonadati</taxon>
        <taxon>Verrucomicrobiota</taxon>
        <taxon>Verrucomicrobiia</taxon>
        <taxon>Verrucomicrobiales</taxon>
        <taxon>Verrucomicrobiaceae</taxon>
        <taxon>Luteolibacter</taxon>
    </lineage>
</organism>
<proteinExistence type="predicted"/>
<dbReference type="InterPro" id="IPR011992">
    <property type="entry name" value="EF-hand-dom_pair"/>
</dbReference>
<feature type="domain" description="EF-hand" evidence="1">
    <location>
        <begin position="27"/>
        <end position="62"/>
    </location>
</feature>
<dbReference type="InterPro" id="IPR018247">
    <property type="entry name" value="EF_Hand_1_Ca_BS"/>
</dbReference>
<feature type="domain" description="EF-hand" evidence="1">
    <location>
        <begin position="66"/>
        <end position="101"/>
    </location>
</feature>
<keyword evidence="3" id="KW-1185">Reference proteome</keyword>
<reference evidence="2 3" key="1">
    <citation type="submission" date="2022-10" db="EMBL/GenBank/DDBJ databases">
        <title>Luteolibacter arcticus strain CCTCC AB 2014275, whole genome shotgun sequencing project.</title>
        <authorList>
            <person name="Zhao G."/>
            <person name="Shen L."/>
        </authorList>
    </citation>
    <scope>NUCLEOTIDE SEQUENCE [LARGE SCALE GENOMIC DNA]</scope>
    <source>
        <strain evidence="2 3">CCTCC AB 2014275</strain>
    </source>
</reference>
<sequence>MKRLALLPFLLAASCANQEHTEAAHGRKMMSLLEKFDRFDYDGNGSLTRKEIEQGVTEAGAGTTKLEPMELDAMMKHYDVNKDGKVTRWEAERVIDLPVPEMH</sequence>
<dbReference type="EMBL" id="JAPDDT010000026">
    <property type="protein sequence ID" value="MCW1926427.1"/>
    <property type="molecule type" value="Genomic_DNA"/>
</dbReference>
<evidence type="ECO:0000313" key="3">
    <source>
        <dbReference type="Proteomes" id="UP001320876"/>
    </source>
</evidence>
<evidence type="ECO:0000259" key="1">
    <source>
        <dbReference type="PROSITE" id="PS50222"/>
    </source>
</evidence>
<dbReference type="PROSITE" id="PS50222">
    <property type="entry name" value="EF_HAND_2"/>
    <property type="match status" value="2"/>
</dbReference>
<dbReference type="PROSITE" id="PS00018">
    <property type="entry name" value="EF_HAND_1"/>
    <property type="match status" value="1"/>
</dbReference>
<protein>
    <submittedName>
        <fullName evidence="2">EF-hand domain-containing protein</fullName>
    </submittedName>
</protein>
<evidence type="ECO:0000313" key="2">
    <source>
        <dbReference type="EMBL" id="MCW1926427.1"/>
    </source>
</evidence>
<dbReference type="Gene3D" id="1.10.238.10">
    <property type="entry name" value="EF-hand"/>
    <property type="match status" value="1"/>
</dbReference>
<dbReference type="PROSITE" id="PS51257">
    <property type="entry name" value="PROKAR_LIPOPROTEIN"/>
    <property type="match status" value="1"/>
</dbReference>
<dbReference type="InterPro" id="IPR002048">
    <property type="entry name" value="EF_hand_dom"/>
</dbReference>
<accession>A0ABT3GSB9</accession>
<dbReference type="RefSeq" id="WP_264490535.1">
    <property type="nucleotide sequence ID" value="NZ_JAPDDT010000026.1"/>
</dbReference>
<comment type="caution">
    <text evidence="2">The sequence shown here is derived from an EMBL/GenBank/DDBJ whole genome shotgun (WGS) entry which is preliminary data.</text>
</comment>
<dbReference type="SUPFAM" id="SSF47473">
    <property type="entry name" value="EF-hand"/>
    <property type="match status" value="1"/>
</dbReference>
<dbReference type="SMART" id="SM00054">
    <property type="entry name" value="EFh"/>
    <property type="match status" value="2"/>
</dbReference>
<dbReference type="CDD" id="cd00051">
    <property type="entry name" value="EFh"/>
    <property type="match status" value="1"/>
</dbReference>
<dbReference type="Pfam" id="PF13499">
    <property type="entry name" value="EF-hand_7"/>
    <property type="match status" value="1"/>
</dbReference>